<dbReference type="PANTHER" id="PTHR37810:SF5">
    <property type="entry name" value="IMMUNITY PROTEIN SDPI"/>
    <property type="match status" value="1"/>
</dbReference>
<dbReference type="InterPro" id="IPR026272">
    <property type="entry name" value="SdpI"/>
</dbReference>
<dbReference type="InterPro" id="IPR025962">
    <property type="entry name" value="SdpI/YhfL"/>
</dbReference>
<proteinExistence type="predicted"/>
<feature type="domain" description="DUF1648" evidence="2">
    <location>
        <begin position="24"/>
        <end position="69"/>
    </location>
</feature>
<feature type="transmembrane region" description="Helical" evidence="1">
    <location>
        <begin position="63"/>
        <end position="83"/>
    </location>
</feature>
<feature type="transmembrane region" description="Helical" evidence="1">
    <location>
        <begin position="18"/>
        <end position="38"/>
    </location>
</feature>
<feature type="transmembrane region" description="Helical" evidence="1">
    <location>
        <begin position="199"/>
        <end position="221"/>
    </location>
</feature>
<sequence>MSDPLPIRPGRRIRRTDILAVVALGASFAVTAILWSSLPARIPIHFDVNGVANGFASRAVGGWLLPALAVAMWLLVRFGAAWLPVGARAAGGAGSAGTMASVACALAIFLLAVHTATLRAAESGQLPQSFCPLAIGGLCLTLTILLPRVRRNAFVGVRTPWTLASDENWARTHRLASFTMLAATIACFATALVAPALGVAIACAAVVSAALIPAIYSAFLARGGYKS</sequence>
<evidence type="ECO:0000313" key="3">
    <source>
        <dbReference type="EMBL" id="WXB15822.1"/>
    </source>
</evidence>
<dbReference type="RefSeq" id="WP_394825456.1">
    <property type="nucleotide sequence ID" value="NZ_CP089984.1"/>
</dbReference>
<dbReference type="Proteomes" id="UP001370348">
    <property type="component" value="Chromosome"/>
</dbReference>
<dbReference type="PANTHER" id="PTHR37810">
    <property type="entry name" value="IMMUNITY PROTEIN SDPI"/>
    <property type="match status" value="1"/>
</dbReference>
<accession>A0ABZ2M344</accession>
<organism evidence="3 4">
    <name type="scientific">Pendulispora albinea</name>
    <dbReference type="NCBI Taxonomy" id="2741071"/>
    <lineage>
        <taxon>Bacteria</taxon>
        <taxon>Pseudomonadati</taxon>
        <taxon>Myxococcota</taxon>
        <taxon>Myxococcia</taxon>
        <taxon>Myxococcales</taxon>
        <taxon>Sorangiineae</taxon>
        <taxon>Pendulisporaceae</taxon>
        <taxon>Pendulispora</taxon>
    </lineage>
</organism>
<gene>
    <name evidence="3" type="ORF">LZC94_00825</name>
</gene>
<feature type="transmembrane region" description="Helical" evidence="1">
    <location>
        <begin position="175"/>
        <end position="193"/>
    </location>
</feature>
<dbReference type="PIRSF" id="PIRSF038959">
    <property type="entry name" value="SdpI"/>
    <property type="match status" value="1"/>
</dbReference>
<evidence type="ECO:0000256" key="1">
    <source>
        <dbReference type="SAM" id="Phobius"/>
    </source>
</evidence>
<keyword evidence="1" id="KW-0812">Transmembrane</keyword>
<reference evidence="3 4" key="1">
    <citation type="submission" date="2021-12" db="EMBL/GenBank/DDBJ databases">
        <title>Discovery of the Pendulisporaceae a myxobacterial family with distinct sporulation behavior and unique specialized metabolism.</title>
        <authorList>
            <person name="Garcia R."/>
            <person name="Popoff A."/>
            <person name="Bader C.D."/>
            <person name="Loehr J."/>
            <person name="Walesch S."/>
            <person name="Walt C."/>
            <person name="Boldt J."/>
            <person name="Bunk B."/>
            <person name="Haeckl F.J.F.P.J."/>
            <person name="Gunesch A.P."/>
            <person name="Birkelbach J."/>
            <person name="Nuebel U."/>
            <person name="Pietschmann T."/>
            <person name="Bach T."/>
            <person name="Mueller R."/>
        </authorList>
    </citation>
    <scope>NUCLEOTIDE SEQUENCE [LARGE SCALE GENOMIC DNA]</scope>
    <source>
        <strain evidence="3 4">MSr11954</strain>
    </source>
</reference>
<dbReference type="Pfam" id="PF13630">
    <property type="entry name" value="SdpI"/>
    <property type="match status" value="1"/>
</dbReference>
<evidence type="ECO:0000313" key="4">
    <source>
        <dbReference type="Proteomes" id="UP001370348"/>
    </source>
</evidence>
<feature type="transmembrane region" description="Helical" evidence="1">
    <location>
        <begin position="95"/>
        <end position="114"/>
    </location>
</feature>
<feature type="transmembrane region" description="Helical" evidence="1">
    <location>
        <begin position="126"/>
        <end position="146"/>
    </location>
</feature>
<evidence type="ECO:0000259" key="2">
    <source>
        <dbReference type="Pfam" id="PF07853"/>
    </source>
</evidence>
<name>A0ABZ2M344_9BACT</name>
<keyword evidence="1" id="KW-0472">Membrane</keyword>
<dbReference type="EMBL" id="CP089984">
    <property type="protein sequence ID" value="WXB15822.1"/>
    <property type="molecule type" value="Genomic_DNA"/>
</dbReference>
<keyword evidence="1" id="KW-1133">Transmembrane helix</keyword>
<dbReference type="InterPro" id="IPR012867">
    <property type="entry name" value="DUF1648"/>
</dbReference>
<dbReference type="Pfam" id="PF07853">
    <property type="entry name" value="DUF1648"/>
    <property type="match status" value="1"/>
</dbReference>
<protein>
    <submittedName>
        <fullName evidence="3">SdpI family protein</fullName>
    </submittedName>
</protein>
<keyword evidence="4" id="KW-1185">Reference proteome</keyword>